<accession>A0AAD6UQ52</accession>
<keyword evidence="3" id="KW-1185">Reference proteome</keyword>
<comment type="caution">
    <text evidence="2">The sequence shown here is derived from an EMBL/GenBank/DDBJ whole genome shotgun (WGS) entry which is preliminary data.</text>
</comment>
<organism evidence="2 3">
    <name type="scientific">Mycena pura</name>
    <dbReference type="NCBI Taxonomy" id="153505"/>
    <lineage>
        <taxon>Eukaryota</taxon>
        <taxon>Fungi</taxon>
        <taxon>Dikarya</taxon>
        <taxon>Basidiomycota</taxon>
        <taxon>Agaricomycotina</taxon>
        <taxon>Agaricomycetes</taxon>
        <taxon>Agaricomycetidae</taxon>
        <taxon>Agaricales</taxon>
        <taxon>Marasmiineae</taxon>
        <taxon>Mycenaceae</taxon>
        <taxon>Mycena</taxon>
    </lineage>
</organism>
<feature type="compositionally biased region" description="Basic residues" evidence="1">
    <location>
        <begin position="45"/>
        <end position="55"/>
    </location>
</feature>
<name>A0AAD6UQ52_9AGAR</name>
<feature type="compositionally biased region" description="Gly residues" evidence="1">
    <location>
        <begin position="75"/>
        <end position="85"/>
    </location>
</feature>
<gene>
    <name evidence="2" type="ORF">GGX14DRAFT_596236</name>
</gene>
<proteinExistence type="predicted"/>
<evidence type="ECO:0000256" key="1">
    <source>
        <dbReference type="SAM" id="MobiDB-lite"/>
    </source>
</evidence>
<feature type="region of interest" description="Disordered" evidence="1">
    <location>
        <begin position="34"/>
        <end position="85"/>
    </location>
</feature>
<sequence>MCSIRDKWVSGDIFWRKITKTVHAALVERLNERREEVGGQPLKKGGQRSHHGKKRGPADQTRGGRRAGAERARGGEGWGGRGGRFECGGWEQKEYREDGDGGDFNSGGGFNGSDFKVKAHDKEDEAVEGSWPQPSFHAACCSGFTKCRGGAVGIPRRPSLLVPSANPIFPVPQFIPGEFTELPEDLLNNLTATLQSFGTDFDFPMPALAPPFPSLQPEVEYGSLWAPAQASVSAVFGEHRIPLDPRENLPSRPGLGAKKRKATESLNDGLSAKHPRVVVVADSDGGLKCGAPAARGGDPRALTGVRSGDQRISTLSITGIPIGMPGDTRHISGLGGQGGPSQPSDRNKEPKGSKWCLCGLTKYSKCRGSDNASIRVHDMVIFVAQFKKIVRNKPKIAQEPSFAGNLEATLYSNYLGGSGTHSMHPAPLATLRDPAHLDGVIAGQLAVAAVHSDSALRALLPASLQARIKVAHAGSTHLPLGSGPNYVGSGDLGHRESESPISLFSRLSSSMTEDIDSVYLGNPGHTRYSAGTQSGVRIPVYSPAPQKAAWVHPSLAGMLTPDPVKCNPATFPEISADWSKILSTIVQMRTAPIQEDPGLYPRRLDPVSARSAHFLAEPISSGWDFWRIYYLRTGAEARSGRLD</sequence>
<feature type="region of interest" description="Disordered" evidence="1">
    <location>
        <begin position="326"/>
        <end position="352"/>
    </location>
</feature>
<feature type="region of interest" description="Disordered" evidence="1">
    <location>
        <begin position="242"/>
        <end position="269"/>
    </location>
</feature>
<dbReference type="AlphaFoldDB" id="A0AAD6UQ52"/>
<reference evidence="2" key="1">
    <citation type="submission" date="2023-03" db="EMBL/GenBank/DDBJ databases">
        <title>Massive genome expansion in bonnet fungi (Mycena s.s.) driven by repeated elements and novel gene families across ecological guilds.</title>
        <authorList>
            <consortium name="Lawrence Berkeley National Laboratory"/>
            <person name="Harder C.B."/>
            <person name="Miyauchi S."/>
            <person name="Viragh M."/>
            <person name="Kuo A."/>
            <person name="Thoen E."/>
            <person name="Andreopoulos B."/>
            <person name="Lu D."/>
            <person name="Skrede I."/>
            <person name="Drula E."/>
            <person name="Henrissat B."/>
            <person name="Morin E."/>
            <person name="Kohler A."/>
            <person name="Barry K."/>
            <person name="LaButti K."/>
            <person name="Morin E."/>
            <person name="Salamov A."/>
            <person name="Lipzen A."/>
            <person name="Mereny Z."/>
            <person name="Hegedus B."/>
            <person name="Baldrian P."/>
            <person name="Stursova M."/>
            <person name="Weitz H."/>
            <person name="Taylor A."/>
            <person name="Grigoriev I.V."/>
            <person name="Nagy L.G."/>
            <person name="Martin F."/>
            <person name="Kauserud H."/>
        </authorList>
    </citation>
    <scope>NUCLEOTIDE SEQUENCE</scope>
    <source>
        <strain evidence="2">9144</strain>
    </source>
</reference>
<protein>
    <submittedName>
        <fullName evidence="2">Uncharacterized protein</fullName>
    </submittedName>
</protein>
<dbReference type="Proteomes" id="UP001219525">
    <property type="component" value="Unassembled WGS sequence"/>
</dbReference>
<evidence type="ECO:0000313" key="3">
    <source>
        <dbReference type="Proteomes" id="UP001219525"/>
    </source>
</evidence>
<dbReference type="EMBL" id="JARJCW010000123">
    <property type="protein sequence ID" value="KAJ7192203.1"/>
    <property type="molecule type" value="Genomic_DNA"/>
</dbReference>
<evidence type="ECO:0000313" key="2">
    <source>
        <dbReference type="EMBL" id="KAJ7192203.1"/>
    </source>
</evidence>